<evidence type="ECO:0000313" key="2">
    <source>
        <dbReference type="EMBL" id="KAK0649960.1"/>
    </source>
</evidence>
<evidence type="ECO:0000313" key="3">
    <source>
        <dbReference type="Proteomes" id="UP001174936"/>
    </source>
</evidence>
<organism evidence="2 3">
    <name type="scientific">Cercophora newfieldiana</name>
    <dbReference type="NCBI Taxonomy" id="92897"/>
    <lineage>
        <taxon>Eukaryota</taxon>
        <taxon>Fungi</taxon>
        <taxon>Dikarya</taxon>
        <taxon>Ascomycota</taxon>
        <taxon>Pezizomycotina</taxon>
        <taxon>Sordariomycetes</taxon>
        <taxon>Sordariomycetidae</taxon>
        <taxon>Sordariales</taxon>
        <taxon>Lasiosphaeriaceae</taxon>
        <taxon>Cercophora</taxon>
    </lineage>
</organism>
<reference evidence="2" key="1">
    <citation type="submission" date="2023-06" db="EMBL/GenBank/DDBJ databases">
        <title>Genome-scale phylogeny and comparative genomics of the fungal order Sordariales.</title>
        <authorList>
            <consortium name="Lawrence Berkeley National Laboratory"/>
            <person name="Hensen N."/>
            <person name="Bonometti L."/>
            <person name="Westerberg I."/>
            <person name="Brannstrom I.O."/>
            <person name="Guillou S."/>
            <person name="Cros-Aarteil S."/>
            <person name="Calhoun S."/>
            <person name="Haridas S."/>
            <person name="Kuo A."/>
            <person name="Mondo S."/>
            <person name="Pangilinan J."/>
            <person name="Riley R."/>
            <person name="Labutti K."/>
            <person name="Andreopoulos B."/>
            <person name="Lipzen A."/>
            <person name="Chen C."/>
            <person name="Yanf M."/>
            <person name="Daum C."/>
            <person name="Ng V."/>
            <person name="Clum A."/>
            <person name="Steindorff A."/>
            <person name="Ohm R."/>
            <person name="Martin F."/>
            <person name="Silar P."/>
            <person name="Natvig D."/>
            <person name="Lalanne C."/>
            <person name="Gautier V."/>
            <person name="Ament-Velasquez S.L."/>
            <person name="Kruys A."/>
            <person name="Hutchinson M.I."/>
            <person name="Powell A.J."/>
            <person name="Barry K."/>
            <person name="Miller A.N."/>
            <person name="Grigoriev I.V."/>
            <person name="Debuchy R."/>
            <person name="Gladieux P."/>
            <person name="Thoren M.H."/>
            <person name="Johannesson H."/>
        </authorList>
    </citation>
    <scope>NUCLEOTIDE SEQUENCE</scope>
    <source>
        <strain evidence="2">SMH2532-1</strain>
    </source>
</reference>
<evidence type="ECO:0000256" key="1">
    <source>
        <dbReference type="SAM" id="MobiDB-lite"/>
    </source>
</evidence>
<dbReference type="Proteomes" id="UP001174936">
    <property type="component" value="Unassembled WGS sequence"/>
</dbReference>
<gene>
    <name evidence="2" type="ORF">B0T16DRAFT_445583</name>
</gene>
<sequence length="86" mass="9147">MVPGLTEKQLADLLRHAAECAKAGGLSIEKAHSLITKGKFGHNRVPAYGGINQAWASIPTWNNAVIDSVGGDKSPRKRKAPQSTDI</sequence>
<keyword evidence="3" id="KW-1185">Reference proteome</keyword>
<dbReference type="AlphaFoldDB" id="A0AA39YDL9"/>
<dbReference type="EMBL" id="JAULSV010000003">
    <property type="protein sequence ID" value="KAK0649960.1"/>
    <property type="molecule type" value="Genomic_DNA"/>
</dbReference>
<name>A0AA39YDL9_9PEZI</name>
<comment type="caution">
    <text evidence="2">The sequence shown here is derived from an EMBL/GenBank/DDBJ whole genome shotgun (WGS) entry which is preliminary data.</text>
</comment>
<feature type="region of interest" description="Disordered" evidence="1">
    <location>
        <begin position="67"/>
        <end position="86"/>
    </location>
</feature>
<proteinExistence type="predicted"/>
<protein>
    <submittedName>
        <fullName evidence="2">Uncharacterized protein</fullName>
    </submittedName>
</protein>
<accession>A0AA39YDL9</accession>